<dbReference type="AlphaFoldDB" id="A0A699SYY5"/>
<feature type="region of interest" description="Disordered" evidence="1">
    <location>
        <begin position="1"/>
        <end position="44"/>
    </location>
</feature>
<feature type="non-terminal residue" evidence="2">
    <location>
        <position position="204"/>
    </location>
</feature>
<reference evidence="2" key="1">
    <citation type="journal article" date="2019" name="Sci. Rep.">
        <title>Draft genome of Tanacetum cinerariifolium, the natural source of mosquito coil.</title>
        <authorList>
            <person name="Yamashiro T."/>
            <person name="Shiraishi A."/>
            <person name="Satake H."/>
            <person name="Nakayama K."/>
        </authorList>
    </citation>
    <scope>NUCLEOTIDE SEQUENCE</scope>
</reference>
<gene>
    <name evidence="2" type="ORF">Tci_874237</name>
</gene>
<sequence length="204" mass="18958">TNRLGGGAGANMGEGGDSIGGSGGEGICGGGEDQWDNGDAGGEDIARSLITSESVHAGIGTGAGMEILSVVRYAGCSGGVAADSSVSNGSVSSADGAWSAAVGATTTESAGAGCSSSSSSSPASTSISSSSSSFDDSSSIGGSGGKGVRGGGEDQRDNGDAGREDIASSLKISESDQAGIGTGAGIEILAVIGYVGCSGGVAAD</sequence>
<dbReference type="EMBL" id="BKCJ011196882">
    <property type="protein sequence ID" value="GFD02268.1"/>
    <property type="molecule type" value="Genomic_DNA"/>
</dbReference>
<feature type="region of interest" description="Disordered" evidence="1">
    <location>
        <begin position="109"/>
        <end position="174"/>
    </location>
</feature>
<protein>
    <submittedName>
        <fullName evidence="2">Uncharacterized protein</fullName>
    </submittedName>
</protein>
<feature type="compositionally biased region" description="Basic and acidic residues" evidence="1">
    <location>
        <begin position="151"/>
        <end position="166"/>
    </location>
</feature>
<proteinExistence type="predicted"/>
<accession>A0A699SYY5</accession>
<name>A0A699SYY5_TANCI</name>
<evidence type="ECO:0000313" key="2">
    <source>
        <dbReference type="EMBL" id="GFD02268.1"/>
    </source>
</evidence>
<comment type="caution">
    <text evidence="2">The sequence shown here is derived from an EMBL/GenBank/DDBJ whole genome shotgun (WGS) entry which is preliminary data.</text>
</comment>
<evidence type="ECO:0000256" key="1">
    <source>
        <dbReference type="SAM" id="MobiDB-lite"/>
    </source>
</evidence>
<feature type="compositionally biased region" description="Gly residues" evidence="1">
    <location>
        <begin position="141"/>
        <end position="150"/>
    </location>
</feature>
<feature type="non-terminal residue" evidence="2">
    <location>
        <position position="1"/>
    </location>
</feature>
<feature type="compositionally biased region" description="Low complexity" evidence="1">
    <location>
        <begin position="109"/>
        <end position="140"/>
    </location>
</feature>
<organism evidence="2">
    <name type="scientific">Tanacetum cinerariifolium</name>
    <name type="common">Dalmatian daisy</name>
    <name type="synonym">Chrysanthemum cinerariifolium</name>
    <dbReference type="NCBI Taxonomy" id="118510"/>
    <lineage>
        <taxon>Eukaryota</taxon>
        <taxon>Viridiplantae</taxon>
        <taxon>Streptophyta</taxon>
        <taxon>Embryophyta</taxon>
        <taxon>Tracheophyta</taxon>
        <taxon>Spermatophyta</taxon>
        <taxon>Magnoliopsida</taxon>
        <taxon>eudicotyledons</taxon>
        <taxon>Gunneridae</taxon>
        <taxon>Pentapetalae</taxon>
        <taxon>asterids</taxon>
        <taxon>campanulids</taxon>
        <taxon>Asterales</taxon>
        <taxon>Asteraceae</taxon>
        <taxon>Asteroideae</taxon>
        <taxon>Anthemideae</taxon>
        <taxon>Anthemidinae</taxon>
        <taxon>Tanacetum</taxon>
    </lineage>
</organism>
<feature type="compositionally biased region" description="Gly residues" evidence="1">
    <location>
        <begin position="1"/>
        <end position="32"/>
    </location>
</feature>